<evidence type="ECO:0000259" key="5">
    <source>
        <dbReference type="SMART" id="SM00198"/>
    </source>
</evidence>
<dbReference type="SUPFAM" id="SSF55797">
    <property type="entry name" value="PR-1-like"/>
    <property type="match status" value="1"/>
</dbReference>
<keyword evidence="4" id="KW-0732">Signal</keyword>
<dbReference type="EMBL" id="CVRI01000002">
    <property type="protein sequence ID" value="CRK86995.1"/>
    <property type="molecule type" value="Genomic_DNA"/>
</dbReference>
<dbReference type="InterPro" id="IPR035940">
    <property type="entry name" value="CAP_sf"/>
</dbReference>
<feature type="compositionally biased region" description="Polar residues" evidence="3">
    <location>
        <begin position="296"/>
        <end position="308"/>
    </location>
</feature>
<dbReference type="PRINTS" id="PR00837">
    <property type="entry name" value="V5TPXLIKE"/>
</dbReference>
<evidence type="ECO:0000256" key="4">
    <source>
        <dbReference type="SAM" id="SignalP"/>
    </source>
</evidence>
<dbReference type="CDD" id="cd05380">
    <property type="entry name" value="CAP_euk"/>
    <property type="match status" value="1"/>
</dbReference>
<feature type="compositionally biased region" description="Polar residues" evidence="3">
    <location>
        <begin position="273"/>
        <end position="287"/>
    </location>
</feature>
<evidence type="ECO:0000256" key="1">
    <source>
        <dbReference type="ARBA" id="ARBA00004613"/>
    </source>
</evidence>
<feature type="domain" description="SCP" evidence="5">
    <location>
        <begin position="41"/>
        <end position="188"/>
    </location>
</feature>
<dbReference type="PRINTS" id="PR00838">
    <property type="entry name" value="V5ALLERGEN"/>
</dbReference>
<proteinExistence type="predicted"/>
<feature type="region of interest" description="Disordered" evidence="3">
    <location>
        <begin position="260"/>
        <end position="308"/>
    </location>
</feature>
<organism evidence="6 7">
    <name type="scientific">Clunio marinus</name>
    <dbReference type="NCBI Taxonomy" id="568069"/>
    <lineage>
        <taxon>Eukaryota</taxon>
        <taxon>Metazoa</taxon>
        <taxon>Ecdysozoa</taxon>
        <taxon>Arthropoda</taxon>
        <taxon>Hexapoda</taxon>
        <taxon>Insecta</taxon>
        <taxon>Pterygota</taxon>
        <taxon>Neoptera</taxon>
        <taxon>Endopterygota</taxon>
        <taxon>Diptera</taxon>
        <taxon>Nematocera</taxon>
        <taxon>Chironomoidea</taxon>
        <taxon>Chironomidae</taxon>
        <taxon>Clunio</taxon>
    </lineage>
</organism>
<evidence type="ECO:0000256" key="3">
    <source>
        <dbReference type="SAM" id="MobiDB-lite"/>
    </source>
</evidence>
<dbReference type="Gene3D" id="3.40.33.10">
    <property type="entry name" value="CAP"/>
    <property type="match status" value="1"/>
</dbReference>
<dbReference type="OrthoDB" id="43654at2759"/>
<dbReference type="GO" id="GO:0005576">
    <property type="term" value="C:extracellular region"/>
    <property type="evidence" value="ECO:0007669"/>
    <property type="project" value="UniProtKB-SubCell"/>
</dbReference>
<evidence type="ECO:0000313" key="7">
    <source>
        <dbReference type="Proteomes" id="UP000183832"/>
    </source>
</evidence>
<dbReference type="AlphaFoldDB" id="A0A1J1HGJ4"/>
<sequence>MNCKSMNNNCWSFALVIISSVLHVTLCCRGGRVLKHGVTEEEKRLILEEHNFLRQTVATGHVPGQPAAQNMQEMRWDDELAAKAQQWANECTFQHDPSRYLGRFIMGQNLGILWSTAPLADDDGNFPQRIRNWFNEVQKYAWGAKWSVKTGHYSQLVWGDTNLVGCGFSYYQNSRYNKLYVCNGNVVGSKPYATGMPKCQNFGMSDSAKYPGLCKPFENVNNEYSELAFNSINAQQNPSNYYTYKTYNSEYDGTKMVGTSSSTRNNVKAPFAPQSQRNYSTSSNNEVHSFKRQEAKTTNQQQYGNQRSYQPNSQLRFQQLNRYQTSPFQQAFTAAIQQQQQQKRPIDRNNPFHTYRWDLLFKNYL</sequence>
<dbReference type="InterPro" id="IPR001283">
    <property type="entry name" value="CRISP-related"/>
</dbReference>
<reference evidence="6 7" key="1">
    <citation type="submission" date="2015-04" db="EMBL/GenBank/DDBJ databases">
        <authorList>
            <person name="Syromyatnikov M.Y."/>
            <person name="Popov V.N."/>
        </authorList>
    </citation>
    <scope>NUCLEOTIDE SEQUENCE [LARGE SCALE GENOMIC DNA]</scope>
</reference>
<dbReference type="Pfam" id="PF00188">
    <property type="entry name" value="CAP"/>
    <property type="match status" value="1"/>
</dbReference>
<dbReference type="InterPro" id="IPR014044">
    <property type="entry name" value="CAP_dom"/>
</dbReference>
<dbReference type="SMART" id="SM00198">
    <property type="entry name" value="SCP"/>
    <property type="match status" value="1"/>
</dbReference>
<comment type="subcellular location">
    <subcellularLocation>
        <location evidence="1">Secreted</location>
    </subcellularLocation>
</comment>
<dbReference type="InterPro" id="IPR002413">
    <property type="entry name" value="V5_allergen-like"/>
</dbReference>
<name>A0A1J1HGJ4_9DIPT</name>
<feature type="chain" id="PRO_5012294802" evidence="4">
    <location>
        <begin position="28"/>
        <end position="365"/>
    </location>
</feature>
<accession>A0A1J1HGJ4</accession>
<dbReference type="PROSITE" id="PS01009">
    <property type="entry name" value="CRISP_1"/>
    <property type="match status" value="1"/>
</dbReference>
<gene>
    <name evidence="6" type="primary">putative Venom allergen 5</name>
    <name evidence="6" type="ORF">CLUMA_CG000808</name>
</gene>
<evidence type="ECO:0000313" key="6">
    <source>
        <dbReference type="EMBL" id="CRK86995.1"/>
    </source>
</evidence>
<protein>
    <submittedName>
        <fullName evidence="6">CLUMA_CG000808, isoform A</fullName>
    </submittedName>
</protein>
<dbReference type="STRING" id="568069.A0A1J1HGJ4"/>
<keyword evidence="2" id="KW-0964">Secreted</keyword>
<dbReference type="PANTHER" id="PTHR10334">
    <property type="entry name" value="CYSTEINE-RICH SECRETORY PROTEIN-RELATED"/>
    <property type="match status" value="1"/>
</dbReference>
<evidence type="ECO:0000256" key="2">
    <source>
        <dbReference type="ARBA" id="ARBA00022525"/>
    </source>
</evidence>
<feature type="signal peptide" evidence="4">
    <location>
        <begin position="1"/>
        <end position="27"/>
    </location>
</feature>
<dbReference type="InterPro" id="IPR018244">
    <property type="entry name" value="Allrgn_V5/Tpx1_CS"/>
</dbReference>
<dbReference type="Proteomes" id="UP000183832">
    <property type="component" value="Unassembled WGS sequence"/>
</dbReference>
<keyword evidence="7" id="KW-1185">Reference proteome</keyword>